<gene>
    <name evidence="2" type="ORF">DI626_02975</name>
</gene>
<keyword evidence="1" id="KW-1133">Transmembrane helix</keyword>
<evidence type="ECO:0000313" key="2">
    <source>
        <dbReference type="EMBL" id="PZO87880.1"/>
    </source>
</evidence>
<name>A0A2W5A020_9BACT</name>
<accession>A0A2W5A020</accession>
<proteinExistence type="predicted"/>
<dbReference type="EMBL" id="QFNK01000037">
    <property type="protein sequence ID" value="PZO87880.1"/>
    <property type="molecule type" value="Genomic_DNA"/>
</dbReference>
<dbReference type="InterPro" id="IPR037257">
    <property type="entry name" value="T2SS_E_N_sf"/>
</dbReference>
<dbReference type="InterPro" id="IPR010319">
    <property type="entry name" value="Transglutaminase-like_Cys_pept"/>
</dbReference>
<dbReference type="AlphaFoldDB" id="A0A2W5A020"/>
<dbReference type="SUPFAM" id="SSF160246">
    <property type="entry name" value="EspE N-terminal domain-like"/>
    <property type="match status" value="1"/>
</dbReference>
<evidence type="ECO:0000256" key="1">
    <source>
        <dbReference type="SAM" id="Phobius"/>
    </source>
</evidence>
<sequence>MDSQYRGVLNGLKVRMQKNRLGELLVLDGQLSPSDLKHALALSKSTGKVLGKVLADEELVPSSVIRQTLIEQFFLRSALAILTIFISLGSMGAFSQARAGSAIKDVPARVAFQQASAYSSVSQYPKLFGSMEKQSSSLSAFTKWTGMFERFDAALNTSEGQQSMHNFKSQLEGLRGLSMNKAIEGVNSIVNSVPYVNDNVLYGKNDYWATPMEFLKNGGDCEDYAITKYVALRTLGVPEDRMRILILQDLQKNIPHAVLVVYTDNGAMLLDNQIRNVTPIERVSHYKPIFSINREAWWLHTKPKGNVTVVASSSR</sequence>
<evidence type="ECO:0008006" key="4">
    <source>
        <dbReference type="Google" id="ProtNLM"/>
    </source>
</evidence>
<feature type="transmembrane region" description="Helical" evidence="1">
    <location>
        <begin position="73"/>
        <end position="94"/>
    </location>
</feature>
<comment type="caution">
    <text evidence="2">The sequence shown here is derived from an EMBL/GenBank/DDBJ whole genome shotgun (WGS) entry which is preliminary data.</text>
</comment>
<keyword evidence="1" id="KW-0812">Transmembrane</keyword>
<reference evidence="2 3" key="1">
    <citation type="submission" date="2017-08" db="EMBL/GenBank/DDBJ databases">
        <title>Infants hospitalized years apart are colonized by the same room-sourced microbial strains.</title>
        <authorList>
            <person name="Brooks B."/>
            <person name="Olm M.R."/>
            <person name="Firek B.A."/>
            <person name="Baker R."/>
            <person name="Thomas B.C."/>
            <person name="Morowitz M.J."/>
            <person name="Banfield J.F."/>
        </authorList>
    </citation>
    <scope>NUCLEOTIDE SEQUENCE [LARGE SCALE GENOMIC DNA]</scope>
    <source>
        <strain evidence="2">S2_018_000_R2_104</strain>
    </source>
</reference>
<dbReference type="PANTHER" id="PTHR39327:SF1">
    <property type="entry name" value="BLR5470 PROTEIN"/>
    <property type="match status" value="1"/>
</dbReference>
<protein>
    <recommendedName>
        <fullName evidence="4">Transglutaminase</fullName>
    </recommendedName>
</protein>
<dbReference type="Pfam" id="PF06035">
    <property type="entry name" value="Peptidase_C93"/>
    <property type="match status" value="1"/>
</dbReference>
<organism evidence="2 3">
    <name type="scientific">Micavibrio aeruginosavorus</name>
    <dbReference type="NCBI Taxonomy" id="349221"/>
    <lineage>
        <taxon>Bacteria</taxon>
        <taxon>Pseudomonadati</taxon>
        <taxon>Bdellovibrionota</taxon>
        <taxon>Bdellovibrionia</taxon>
        <taxon>Bdellovibrionales</taxon>
        <taxon>Pseudobdellovibrionaceae</taxon>
        <taxon>Micavibrio</taxon>
    </lineage>
</organism>
<dbReference type="Gene3D" id="3.10.620.30">
    <property type="match status" value="1"/>
</dbReference>
<evidence type="ECO:0000313" key="3">
    <source>
        <dbReference type="Proteomes" id="UP000249557"/>
    </source>
</evidence>
<dbReference type="Proteomes" id="UP000249557">
    <property type="component" value="Unassembled WGS sequence"/>
</dbReference>
<keyword evidence="1" id="KW-0472">Membrane</keyword>
<dbReference type="PANTHER" id="PTHR39327">
    <property type="match status" value="1"/>
</dbReference>